<dbReference type="PANTHER" id="PTHR10816:SF15">
    <property type="entry name" value="MYELIN TRANSCRIPTION FACTOR 1-LIKE PROTEIN"/>
    <property type="match status" value="1"/>
</dbReference>
<dbReference type="InterPro" id="IPR002515">
    <property type="entry name" value="Znf_C2H2C"/>
</dbReference>
<evidence type="ECO:0000256" key="6">
    <source>
        <dbReference type="ARBA" id="ARBA00022833"/>
    </source>
</evidence>
<dbReference type="EnsemblMetazoa" id="XM_022803278">
    <property type="protein sequence ID" value="XP_022659013"/>
    <property type="gene ID" value="LOC111249422"/>
</dbReference>
<keyword evidence="8" id="KW-0804">Transcription</keyword>
<feature type="compositionally biased region" description="Polar residues" evidence="11">
    <location>
        <begin position="32"/>
        <end position="50"/>
    </location>
</feature>
<feature type="compositionally biased region" description="Polar residues" evidence="11">
    <location>
        <begin position="291"/>
        <end position="304"/>
    </location>
</feature>
<dbReference type="SUPFAM" id="SSF103637">
    <property type="entry name" value="CCHHC domain"/>
    <property type="match status" value="5"/>
</dbReference>
<dbReference type="EnsemblMetazoa" id="XM_022803280">
    <property type="protein sequence ID" value="XP_022659015"/>
    <property type="gene ID" value="LOC111249422"/>
</dbReference>
<feature type="compositionally biased region" description="Basic and acidic residues" evidence="11">
    <location>
        <begin position="727"/>
        <end position="740"/>
    </location>
</feature>
<evidence type="ECO:0000256" key="9">
    <source>
        <dbReference type="ARBA" id="ARBA00023242"/>
    </source>
</evidence>
<keyword evidence="9" id="KW-0539">Nucleus</keyword>
<keyword evidence="10" id="KW-0175">Coiled coil</keyword>
<feature type="compositionally biased region" description="Basic and acidic residues" evidence="11">
    <location>
        <begin position="1"/>
        <end position="10"/>
    </location>
</feature>
<dbReference type="RefSeq" id="XP_022659013.1">
    <property type="nucleotide sequence ID" value="XM_022803278.1"/>
</dbReference>
<feature type="compositionally biased region" description="Low complexity" evidence="11">
    <location>
        <begin position="198"/>
        <end position="211"/>
    </location>
</feature>
<feature type="coiled-coil region" evidence="10">
    <location>
        <begin position="1229"/>
        <end position="1277"/>
    </location>
</feature>
<keyword evidence="5" id="KW-0863">Zinc-finger</keyword>
<evidence type="ECO:0000256" key="7">
    <source>
        <dbReference type="ARBA" id="ARBA00023015"/>
    </source>
</evidence>
<evidence type="ECO:0000256" key="11">
    <source>
        <dbReference type="SAM" id="MobiDB-lite"/>
    </source>
</evidence>
<comment type="subcellular location">
    <subcellularLocation>
        <location evidence="1">Nucleus</location>
    </subcellularLocation>
</comment>
<comment type="similarity">
    <text evidence="2">Belongs to the MYT1 family.</text>
</comment>
<dbReference type="OrthoDB" id="10069059at2759"/>
<evidence type="ECO:0000256" key="10">
    <source>
        <dbReference type="SAM" id="Coils"/>
    </source>
</evidence>
<evidence type="ECO:0000256" key="4">
    <source>
        <dbReference type="ARBA" id="ARBA00022737"/>
    </source>
</evidence>
<evidence type="ECO:0000313" key="12">
    <source>
        <dbReference type="EnsemblMetazoa" id="XP_022659015"/>
    </source>
</evidence>
<feature type="compositionally biased region" description="Low complexity" evidence="11">
    <location>
        <begin position="682"/>
        <end position="702"/>
    </location>
</feature>
<keyword evidence="3" id="KW-0479">Metal-binding</keyword>
<keyword evidence="4" id="KW-0677">Repeat</keyword>
<feature type="region of interest" description="Disordered" evidence="11">
    <location>
        <begin position="1"/>
        <end position="114"/>
    </location>
</feature>
<dbReference type="EnsemblMetazoa" id="XM_022803281">
    <property type="protein sequence ID" value="XP_022659016"/>
    <property type="gene ID" value="LOC111249422"/>
</dbReference>
<feature type="region of interest" description="Disordered" evidence="11">
    <location>
        <begin position="847"/>
        <end position="874"/>
    </location>
</feature>
<feature type="compositionally biased region" description="Low complexity" evidence="11">
    <location>
        <begin position="226"/>
        <end position="281"/>
    </location>
</feature>
<keyword evidence="7" id="KW-0805">Transcription regulation</keyword>
<dbReference type="PROSITE" id="PS51802">
    <property type="entry name" value="ZF_CCHHC"/>
    <property type="match status" value="5"/>
</dbReference>
<dbReference type="InParanoid" id="A0A7M7M955"/>
<dbReference type="EnsemblMetazoa" id="XM_022803282">
    <property type="protein sequence ID" value="XP_022659017"/>
    <property type="gene ID" value="LOC111249422"/>
</dbReference>
<keyword evidence="6" id="KW-0862">Zinc</keyword>
<feature type="compositionally biased region" description="Basic and acidic residues" evidence="11">
    <location>
        <begin position="101"/>
        <end position="114"/>
    </location>
</feature>
<organism evidence="12 13">
    <name type="scientific">Varroa destructor</name>
    <name type="common">Honeybee mite</name>
    <dbReference type="NCBI Taxonomy" id="109461"/>
    <lineage>
        <taxon>Eukaryota</taxon>
        <taxon>Metazoa</taxon>
        <taxon>Ecdysozoa</taxon>
        <taxon>Arthropoda</taxon>
        <taxon>Chelicerata</taxon>
        <taxon>Arachnida</taxon>
        <taxon>Acari</taxon>
        <taxon>Parasitiformes</taxon>
        <taxon>Mesostigmata</taxon>
        <taxon>Gamasina</taxon>
        <taxon>Dermanyssoidea</taxon>
        <taxon>Varroidae</taxon>
        <taxon>Varroa</taxon>
    </lineage>
</organism>
<dbReference type="PANTHER" id="PTHR10816">
    <property type="entry name" value="MYELIN TRANSCRIPTION FACTOR 1-RELATED"/>
    <property type="match status" value="1"/>
</dbReference>
<name>A0A7M7M955_VARDE</name>
<dbReference type="Gene3D" id="4.10.320.30">
    <property type="match status" value="5"/>
</dbReference>
<dbReference type="RefSeq" id="XP_022659011.1">
    <property type="nucleotide sequence ID" value="XM_022803276.1"/>
</dbReference>
<feature type="compositionally biased region" description="Low complexity" evidence="11">
    <location>
        <begin position="305"/>
        <end position="324"/>
    </location>
</feature>
<dbReference type="GeneID" id="111249422"/>
<dbReference type="EnsemblMetazoa" id="XM_022803273">
    <property type="protein sequence ID" value="XP_022659008"/>
    <property type="gene ID" value="LOC111249422"/>
</dbReference>
<feature type="region of interest" description="Disordered" evidence="11">
    <location>
        <begin position="1200"/>
        <end position="1229"/>
    </location>
</feature>
<proteinExistence type="inferred from homology"/>
<dbReference type="RefSeq" id="XP_022659008.1">
    <property type="nucleotide sequence ID" value="XM_022803273.1"/>
</dbReference>
<dbReference type="EnsemblMetazoa" id="XM_022803279">
    <property type="protein sequence ID" value="XP_022659014"/>
    <property type="gene ID" value="LOC111249422"/>
</dbReference>
<evidence type="ECO:0000256" key="2">
    <source>
        <dbReference type="ARBA" id="ARBA00010194"/>
    </source>
</evidence>
<feature type="compositionally biased region" description="Polar residues" evidence="11">
    <location>
        <begin position="325"/>
        <end position="337"/>
    </location>
</feature>
<dbReference type="RefSeq" id="XP_022659014.1">
    <property type="nucleotide sequence ID" value="XM_022803279.1"/>
</dbReference>
<dbReference type="RefSeq" id="XP_022659015.1">
    <property type="nucleotide sequence ID" value="XM_022803280.1"/>
</dbReference>
<evidence type="ECO:0000256" key="1">
    <source>
        <dbReference type="ARBA" id="ARBA00004123"/>
    </source>
</evidence>
<dbReference type="GO" id="GO:0007399">
    <property type="term" value="P:nervous system development"/>
    <property type="evidence" value="ECO:0007669"/>
    <property type="project" value="UniProtKB-KW"/>
</dbReference>
<dbReference type="EnsemblMetazoa" id="XM_022803277">
    <property type="protein sequence ID" value="XP_022659012"/>
    <property type="gene ID" value="LOC111249422"/>
</dbReference>
<feature type="compositionally biased region" description="Low complexity" evidence="11">
    <location>
        <begin position="51"/>
        <end position="64"/>
    </location>
</feature>
<dbReference type="RefSeq" id="XP_022659009.1">
    <property type="nucleotide sequence ID" value="XM_022803274.1"/>
</dbReference>
<feature type="region of interest" description="Disordered" evidence="11">
    <location>
        <begin position="618"/>
        <end position="743"/>
    </location>
</feature>
<keyword evidence="13" id="KW-1185">Reference proteome</keyword>
<dbReference type="GO" id="GO:0008270">
    <property type="term" value="F:zinc ion binding"/>
    <property type="evidence" value="ECO:0007669"/>
    <property type="project" value="UniProtKB-KW"/>
</dbReference>
<feature type="compositionally biased region" description="Basic and acidic residues" evidence="11">
    <location>
        <begin position="75"/>
        <end position="92"/>
    </location>
</feature>
<dbReference type="FunFam" id="4.10.320.30:FF:000001">
    <property type="entry name" value="Myelin transcription factor 1-like, a"/>
    <property type="match status" value="5"/>
</dbReference>
<dbReference type="GO" id="GO:0005634">
    <property type="term" value="C:nucleus"/>
    <property type="evidence" value="ECO:0007669"/>
    <property type="project" value="UniProtKB-SubCell"/>
</dbReference>
<dbReference type="GO" id="GO:0000978">
    <property type="term" value="F:RNA polymerase II cis-regulatory region sequence-specific DNA binding"/>
    <property type="evidence" value="ECO:0007669"/>
    <property type="project" value="TreeGrafter"/>
</dbReference>
<accession>A0A7M7M955</accession>
<dbReference type="GO" id="GO:0000981">
    <property type="term" value="F:DNA-binding transcription factor activity, RNA polymerase II-specific"/>
    <property type="evidence" value="ECO:0007669"/>
    <property type="project" value="TreeGrafter"/>
</dbReference>
<feature type="region of interest" description="Disordered" evidence="11">
    <location>
        <begin position="960"/>
        <end position="1014"/>
    </location>
</feature>
<dbReference type="Proteomes" id="UP000594260">
    <property type="component" value="Unplaced"/>
</dbReference>
<sequence length="1360" mass="142106">MSGKLEDSVVRKHAHQSSGSNNNNNQVKKCISTPNCTSKPPGSTPLSGRYQQQQQQQQQKQLQQITVPPPTKRKRSEERGLTLVDDGKERGDVCAISAAKKPRDEEDPTTKKLQETEEALRSLSGAGLLLQSGRDDPADTPFVNLFEKEAQAEKPPSAVASAWKDVVSVSSCSSNGSAPSPALNIVTSPRVDLSCVKQEPPSTPQATAASPEENKIEEPLAVALKTSESPEATSSPPATTNVGNNSVTNNSSGHSNSSNNNSSSSNNSNNNSSNQNINNSSCTVKVKSEPHCTSTTDSPAAPTQSSNPSTCATTTTTHAPNNSSGSPGKTPSATASAPSRLQTALAAASVNIPSKAAAAAAAAAVAGIVQQQQQQQQQQQKSTSPSANVTATGAIVPTAGAPVATTPNVGCNSVSAVTPIIKRFKQELPDDDDDDDLNNFSVAQTSYLNQYTSNSSYRSLYNGCSPVSQSGPLPSLHQLQPSLAPLASSALYSSPSLYHTMSQSPSLPPVTPGVTTLQPVKIEDAGDNSCCSTGSETSRMATESPKLADPNPMRFPSHSSRCGAEYTSLGHMSGPGFSPTSQTLGAMTYQQLTTMPQHASGSASDHPAYTDLNKSSESIKNLYPGEGGGGPDDEPGLVIDEGGMRHRGQQGPVGSASPPGGPNQGPSQGPGVLTAPGGQVGSPLHSTHSSHSSLSTASQPPLGLGGPPPGALDDELVSGGTCTPESPSRRTPDGTMKDSKCPTPGCNGTGHVTGLYSHHRSLSGCPRKDKITPEILAQHETILKCPTPGCNGRGHVNSNRNSHRSLSGCPIAAMEKLAQRELKGAQAKQAHQAQQVVQQQQQQQQQQLALGSTGPSATASAPQQAQSAQLPSTAQSDRVLRPMCFVKQLDVGDYKYPGYVAQATPRTQLAKELEKYSRPHDYIVPPVGVMGVGGVGGMGVGVGGGVGGVSGYYPAPPHRAAPHASSGIHCKSQATSPNSSPPNSPSCLPRGSKPFGSGCSEQTEPVDFSTAPSGHHREFAGYAYDTSNSSDHFMSTIEHDRSATAVAVPGASPAILSNLNQTQGGSHELKCPTPGCDGTGHITGNYSTHRSLSGCPRAGPGHARSLYRASSSSFADKTDAGGAEPLRCPVPGCDGSGHVTGKFQSHRSASGCPIANKNKIKHEFASGEFAASGKLEPSCLTPGCDGSGHANGTFLSHRSLSGCPRATRPPPKEADDGSGSTSTQDNNEVRALEDEIIELQEYNAKMESEMHRLRTGIAQMEAQTRMAESDNTALEEKTHSLHEYYESLKSNFIHLLDRTGTTYGDEKPTPENFDSYLSRLQSLCMDPSKEDGSRLLFSTVRQALQDFNMPIDHPNGWVRS</sequence>
<dbReference type="RefSeq" id="XP_022659016.1">
    <property type="nucleotide sequence ID" value="XM_022803281.1"/>
</dbReference>
<feature type="region of interest" description="Disordered" evidence="11">
    <location>
        <begin position="525"/>
        <end position="560"/>
    </location>
</feature>
<evidence type="ECO:0000256" key="3">
    <source>
        <dbReference type="ARBA" id="ARBA00022723"/>
    </source>
</evidence>
<evidence type="ECO:0000256" key="5">
    <source>
        <dbReference type="ARBA" id="ARBA00022771"/>
    </source>
</evidence>
<feature type="compositionally biased region" description="Low complexity" evidence="11">
    <location>
        <begin position="649"/>
        <end position="671"/>
    </location>
</feature>
<dbReference type="KEGG" id="vde:111249422"/>
<dbReference type="RefSeq" id="XP_022659017.1">
    <property type="nucleotide sequence ID" value="XM_022803282.1"/>
</dbReference>
<evidence type="ECO:0000313" key="13">
    <source>
        <dbReference type="Proteomes" id="UP000594260"/>
    </source>
</evidence>
<feature type="compositionally biased region" description="Low complexity" evidence="11">
    <location>
        <begin position="855"/>
        <end position="874"/>
    </location>
</feature>
<protein>
    <submittedName>
        <fullName evidence="12">Uncharacterized protein</fullName>
    </submittedName>
</protein>
<feature type="region of interest" description="Disordered" evidence="11">
    <location>
        <begin position="195"/>
        <end position="337"/>
    </location>
</feature>
<dbReference type="RefSeq" id="XP_022659012.1">
    <property type="nucleotide sequence ID" value="XM_022803277.1"/>
</dbReference>
<dbReference type="InterPro" id="IPR036060">
    <property type="entry name" value="Znf_C2H2C_sf"/>
</dbReference>
<dbReference type="EnsemblMetazoa" id="XM_022803276">
    <property type="protein sequence ID" value="XP_022659011"/>
    <property type="gene ID" value="LOC111249422"/>
</dbReference>
<evidence type="ECO:0000256" key="8">
    <source>
        <dbReference type="ARBA" id="ARBA00023163"/>
    </source>
</evidence>
<reference evidence="12" key="1">
    <citation type="submission" date="2021-01" db="UniProtKB">
        <authorList>
            <consortium name="EnsemblMetazoa"/>
        </authorList>
    </citation>
    <scope>IDENTIFICATION</scope>
</reference>
<dbReference type="Pfam" id="PF01530">
    <property type="entry name" value="zf-C2HC"/>
    <property type="match status" value="5"/>
</dbReference>
<dbReference type="EnsemblMetazoa" id="XM_022803274">
    <property type="protein sequence ID" value="XP_022659009"/>
    <property type="gene ID" value="LOC111249422"/>
</dbReference>
<feature type="compositionally biased region" description="Polar residues" evidence="11">
    <location>
        <begin position="529"/>
        <end position="541"/>
    </location>
</feature>